<keyword evidence="4" id="KW-0411">Iron-sulfur</keyword>
<sequence length="135" mass="15320">MGKHMVCPVRELPSGDRKIVTIEGRSIGVFNIKGQFYAMRNRCPHQGAQLCVGRVQGMMLPSDPGEYLYGRDGEIVRCPWHGWEFDITNGKSMFDPFKCLVKTYDVEVVDRLEEDIPIVETYPVIVEAGWIVVTV</sequence>
<keyword evidence="2" id="KW-0479">Metal-binding</keyword>
<accession>A0A4V2ZT03</accession>
<dbReference type="GO" id="GO:0051537">
    <property type="term" value="F:2 iron, 2 sulfur cluster binding"/>
    <property type="evidence" value="ECO:0007669"/>
    <property type="project" value="UniProtKB-KW"/>
</dbReference>
<dbReference type="SUPFAM" id="SSF50022">
    <property type="entry name" value="ISP domain"/>
    <property type="match status" value="1"/>
</dbReference>
<evidence type="ECO:0000256" key="3">
    <source>
        <dbReference type="ARBA" id="ARBA00023004"/>
    </source>
</evidence>
<feature type="domain" description="Rieske" evidence="5">
    <location>
        <begin position="4"/>
        <end position="115"/>
    </location>
</feature>
<dbReference type="RefSeq" id="WP_133232132.1">
    <property type="nucleotide sequence ID" value="NZ_SMRT01000011.1"/>
</dbReference>
<dbReference type="PANTHER" id="PTHR21496:SF23">
    <property type="entry name" value="3-PHENYLPROPIONATE_CINNAMIC ACID DIOXYGENASE FERREDOXIN SUBUNIT"/>
    <property type="match status" value="1"/>
</dbReference>
<protein>
    <submittedName>
        <fullName evidence="6">Rieske (2Fe-2S) protein</fullName>
    </submittedName>
</protein>
<dbReference type="GO" id="GO:0016705">
    <property type="term" value="F:oxidoreductase activity, acting on paired donors, with incorporation or reduction of molecular oxygen"/>
    <property type="evidence" value="ECO:0007669"/>
    <property type="project" value="UniProtKB-ARBA"/>
</dbReference>
<evidence type="ECO:0000256" key="1">
    <source>
        <dbReference type="ARBA" id="ARBA00022714"/>
    </source>
</evidence>
<organism evidence="6 7">
    <name type="scientific">Paenibacillus piri</name>
    <dbReference type="NCBI Taxonomy" id="2547395"/>
    <lineage>
        <taxon>Bacteria</taxon>
        <taxon>Bacillati</taxon>
        <taxon>Bacillota</taxon>
        <taxon>Bacilli</taxon>
        <taxon>Bacillales</taxon>
        <taxon>Paenibacillaceae</taxon>
        <taxon>Paenibacillus</taxon>
    </lineage>
</organism>
<dbReference type="OrthoDB" id="9795104at2"/>
<dbReference type="Pfam" id="PF00355">
    <property type="entry name" value="Rieske"/>
    <property type="match status" value="1"/>
</dbReference>
<dbReference type="Proteomes" id="UP000295636">
    <property type="component" value="Unassembled WGS sequence"/>
</dbReference>
<dbReference type="GO" id="GO:0004497">
    <property type="term" value="F:monooxygenase activity"/>
    <property type="evidence" value="ECO:0007669"/>
    <property type="project" value="UniProtKB-ARBA"/>
</dbReference>
<evidence type="ECO:0000313" key="6">
    <source>
        <dbReference type="EMBL" id="TDF95204.1"/>
    </source>
</evidence>
<evidence type="ECO:0000256" key="2">
    <source>
        <dbReference type="ARBA" id="ARBA00022723"/>
    </source>
</evidence>
<evidence type="ECO:0000313" key="7">
    <source>
        <dbReference type="Proteomes" id="UP000295636"/>
    </source>
</evidence>
<dbReference type="PANTHER" id="PTHR21496">
    <property type="entry name" value="FERREDOXIN-RELATED"/>
    <property type="match status" value="1"/>
</dbReference>
<evidence type="ECO:0000256" key="4">
    <source>
        <dbReference type="ARBA" id="ARBA00023014"/>
    </source>
</evidence>
<dbReference type="InterPro" id="IPR017941">
    <property type="entry name" value="Rieske_2Fe-2S"/>
</dbReference>
<dbReference type="EMBL" id="SMRT01000011">
    <property type="protein sequence ID" value="TDF95204.1"/>
    <property type="molecule type" value="Genomic_DNA"/>
</dbReference>
<dbReference type="PROSITE" id="PS51296">
    <property type="entry name" value="RIESKE"/>
    <property type="match status" value="1"/>
</dbReference>
<reference evidence="6 7" key="1">
    <citation type="submission" date="2019-03" db="EMBL/GenBank/DDBJ databases">
        <title>This is whole genome sequence of Paenibacillus sp MS74 strain.</title>
        <authorList>
            <person name="Trinh H.N."/>
        </authorList>
    </citation>
    <scope>NUCLEOTIDE SEQUENCE [LARGE SCALE GENOMIC DNA]</scope>
    <source>
        <strain evidence="6 7">MS74</strain>
    </source>
</reference>
<evidence type="ECO:0000259" key="5">
    <source>
        <dbReference type="PROSITE" id="PS51296"/>
    </source>
</evidence>
<dbReference type="CDD" id="cd03467">
    <property type="entry name" value="Rieske"/>
    <property type="match status" value="1"/>
</dbReference>
<comment type="caution">
    <text evidence="6">The sequence shown here is derived from an EMBL/GenBank/DDBJ whole genome shotgun (WGS) entry which is preliminary data.</text>
</comment>
<keyword evidence="7" id="KW-1185">Reference proteome</keyword>
<dbReference type="Gene3D" id="2.102.10.10">
    <property type="entry name" value="Rieske [2Fe-2S] iron-sulphur domain"/>
    <property type="match status" value="1"/>
</dbReference>
<dbReference type="InterPro" id="IPR036922">
    <property type="entry name" value="Rieske_2Fe-2S_sf"/>
</dbReference>
<gene>
    <name evidence="6" type="ORF">E1757_22045</name>
</gene>
<proteinExistence type="predicted"/>
<dbReference type="AlphaFoldDB" id="A0A4V2ZT03"/>
<keyword evidence="1" id="KW-0001">2Fe-2S</keyword>
<name>A0A4V2ZT03_9BACL</name>
<keyword evidence="3" id="KW-0408">Iron</keyword>
<dbReference type="GO" id="GO:0046872">
    <property type="term" value="F:metal ion binding"/>
    <property type="evidence" value="ECO:0007669"/>
    <property type="project" value="UniProtKB-KW"/>
</dbReference>